<accession>A0ABR8CXA5</accession>
<keyword evidence="3" id="KW-1185">Reference proteome</keyword>
<protein>
    <submittedName>
        <fullName evidence="2">Uncharacterized protein</fullName>
    </submittedName>
</protein>
<keyword evidence="1" id="KW-0732">Signal</keyword>
<comment type="caution">
    <text evidence="2">The sequence shown here is derived from an EMBL/GenBank/DDBJ whole genome shotgun (WGS) entry which is preliminary data.</text>
</comment>
<dbReference type="Proteomes" id="UP000661112">
    <property type="component" value="Unassembled WGS sequence"/>
</dbReference>
<evidence type="ECO:0000256" key="1">
    <source>
        <dbReference type="SAM" id="SignalP"/>
    </source>
</evidence>
<dbReference type="RefSeq" id="WP_190466278.1">
    <property type="nucleotide sequence ID" value="NZ_JACJSG010000002.1"/>
</dbReference>
<name>A0ABR8CXA5_9NOST</name>
<feature type="chain" id="PRO_5045443406" evidence="1">
    <location>
        <begin position="25"/>
        <end position="108"/>
    </location>
</feature>
<reference evidence="2 3" key="1">
    <citation type="journal article" date="2020" name="ISME J.">
        <title>Comparative genomics reveals insights into cyanobacterial evolution and habitat adaptation.</title>
        <authorList>
            <person name="Chen M.Y."/>
            <person name="Teng W.K."/>
            <person name="Zhao L."/>
            <person name="Hu C.X."/>
            <person name="Zhou Y.K."/>
            <person name="Han B.P."/>
            <person name="Song L.R."/>
            <person name="Shu W.S."/>
        </authorList>
    </citation>
    <scope>NUCLEOTIDE SEQUENCE [LARGE SCALE GENOMIC DNA]</scope>
    <source>
        <strain evidence="2 3">FACHB-119</strain>
    </source>
</reference>
<evidence type="ECO:0000313" key="3">
    <source>
        <dbReference type="Proteomes" id="UP000661112"/>
    </source>
</evidence>
<feature type="signal peptide" evidence="1">
    <location>
        <begin position="1"/>
        <end position="24"/>
    </location>
</feature>
<gene>
    <name evidence="2" type="ORF">H6G83_02220</name>
</gene>
<sequence>MKSFAKLTSIALLLCSFVYPPFLAEAKASINADGVDQKSVEVEANLINNQTEGILLAQRPYVRRRYRRPYVRRRYRRPYVRRRYIRRPYVRSRYIRRPYVRRRYVRYN</sequence>
<dbReference type="EMBL" id="JACJSG010000002">
    <property type="protein sequence ID" value="MBD2499442.1"/>
    <property type="molecule type" value="Genomic_DNA"/>
</dbReference>
<organism evidence="2 3">
    <name type="scientific">Anabaena azotica FACHB-119</name>
    <dbReference type="NCBI Taxonomy" id="947527"/>
    <lineage>
        <taxon>Bacteria</taxon>
        <taxon>Bacillati</taxon>
        <taxon>Cyanobacteriota</taxon>
        <taxon>Cyanophyceae</taxon>
        <taxon>Nostocales</taxon>
        <taxon>Nostocaceae</taxon>
        <taxon>Anabaena</taxon>
        <taxon>Anabaena azotica</taxon>
    </lineage>
</organism>
<evidence type="ECO:0000313" key="2">
    <source>
        <dbReference type="EMBL" id="MBD2499442.1"/>
    </source>
</evidence>
<proteinExistence type="predicted"/>